<dbReference type="InterPro" id="IPR006175">
    <property type="entry name" value="YjgF/YER057c/UK114"/>
</dbReference>
<name>A0A1X7A9G6_9RHOB</name>
<evidence type="ECO:0000313" key="1">
    <source>
        <dbReference type="EMBL" id="SLN73480.1"/>
    </source>
</evidence>
<dbReference type="PANTHER" id="PTHR43857:SF1">
    <property type="entry name" value="YJGH FAMILY PROTEIN"/>
    <property type="match status" value="1"/>
</dbReference>
<dbReference type="InterPro" id="IPR035959">
    <property type="entry name" value="RutC-like_sf"/>
</dbReference>
<sequence>MPRKNFNPKNFELDVDHPWTMAIHTNDMVVLNPQLDLDHPDDLDAQTTVSLNHIRKLLADIDCEVSDITNLRVSYVNKGDVDEDTYRQSILDQMRDLKGATLEMVPFDRLVLPELLVEICTYAMRRQTDEVIPKVSCDPGGLYHPGLPLSQGVKCGQMIYAGEQVARAPDGTVLRPGDIVGQCSVILDQLTYVLAGLDADLSDVVRLNIFYDASTSPSDWAACLRQLKARFGDAAPSLTAIPLPQLFPSGKQIMLSAWAMRGQDGVRLKKRHSEADDNITRPGPTMWRHAVACEDMIFAGGISTVCADGTVGAMGDQIAQTKQTMMRIGTLMNDLGGSLQDVHKTNSYYVLSTVDEFNSNLQTRSDCFEKPGPGSVGLPLDSLSYSGQRIEVEAILVKDK</sequence>
<dbReference type="Proteomes" id="UP000193061">
    <property type="component" value="Unassembled WGS sequence"/>
</dbReference>
<dbReference type="RefSeq" id="WP_085807785.1">
    <property type="nucleotide sequence ID" value="NZ_FWFX01000023.1"/>
</dbReference>
<protein>
    <submittedName>
        <fullName evidence="1">Putative aminoacrylate peracid reductase RutC</fullName>
    </submittedName>
</protein>
<reference evidence="1 2" key="1">
    <citation type="submission" date="2017-03" db="EMBL/GenBank/DDBJ databases">
        <authorList>
            <person name="Afonso C.L."/>
            <person name="Miller P.J."/>
            <person name="Scott M.A."/>
            <person name="Spackman E."/>
            <person name="Goraichik I."/>
            <person name="Dimitrov K.M."/>
            <person name="Suarez D.L."/>
            <person name="Swayne D.E."/>
        </authorList>
    </citation>
    <scope>NUCLEOTIDE SEQUENCE [LARGE SCALE GENOMIC DNA]</scope>
    <source>
        <strain evidence="1 2">CECT 7450</strain>
    </source>
</reference>
<dbReference type="PANTHER" id="PTHR43857">
    <property type="entry name" value="BLR7761 PROTEIN"/>
    <property type="match status" value="1"/>
</dbReference>
<dbReference type="AlphaFoldDB" id="A0A1X7A9G6"/>
<keyword evidence="2" id="KW-1185">Reference proteome</keyword>
<evidence type="ECO:0000313" key="2">
    <source>
        <dbReference type="Proteomes" id="UP000193061"/>
    </source>
</evidence>
<proteinExistence type="predicted"/>
<dbReference type="OrthoDB" id="9809792at2"/>
<accession>A0A1X7A9G6</accession>
<organism evidence="1 2">
    <name type="scientific">Roseovarius albus</name>
    <dbReference type="NCBI Taxonomy" id="1247867"/>
    <lineage>
        <taxon>Bacteria</taxon>
        <taxon>Pseudomonadati</taxon>
        <taxon>Pseudomonadota</taxon>
        <taxon>Alphaproteobacteria</taxon>
        <taxon>Rhodobacterales</taxon>
        <taxon>Roseobacteraceae</taxon>
        <taxon>Roseovarius</taxon>
    </lineage>
</organism>
<dbReference type="CDD" id="cd00448">
    <property type="entry name" value="YjgF_YER057c_UK114_family"/>
    <property type="match status" value="1"/>
</dbReference>
<dbReference type="Gene3D" id="3.30.1330.40">
    <property type="entry name" value="RutC-like"/>
    <property type="match status" value="3"/>
</dbReference>
<gene>
    <name evidence="1" type="primary">rutC</name>
    <name evidence="1" type="ORF">ROA7450_04141</name>
</gene>
<dbReference type="EMBL" id="FWFX01000023">
    <property type="protein sequence ID" value="SLN73480.1"/>
    <property type="molecule type" value="Genomic_DNA"/>
</dbReference>
<dbReference type="SUPFAM" id="SSF55298">
    <property type="entry name" value="YjgF-like"/>
    <property type="match status" value="3"/>
</dbReference>
<dbReference type="Pfam" id="PF01042">
    <property type="entry name" value="Ribonuc_L-PSP"/>
    <property type="match status" value="1"/>
</dbReference>